<reference evidence="14" key="1">
    <citation type="submission" date="2022-03" db="EMBL/GenBank/DDBJ databases">
        <title>A functionally conserved STORR gene fusion in Papaver species that diverged 16.8 million years ago.</title>
        <authorList>
            <person name="Catania T."/>
        </authorList>
    </citation>
    <scope>NUCLEOTIDE SEQUENCE</scope>
    <source>
        <strain evidence="14">S-191538</strain>
    </source>
</reference>
<dbReference type="InterPro" id="IPR000719">
    <property type="entry name" value="Prot_kinase_dom"/>
</dbReference>
<dbReference type="SUPFAM" id="SSF56112">
    <property type="entry name" value="Protein kinase-like (PK-like)"/>
    <property type="match status" value="1"/>
</dbReference>
<evidence type="ECO:0000256" key="8">
    <source>
        <dbReference type="ARBA" id="ARBA00022989"/>
    </source>
</evidence>
<dbReference type="FunFam" id="3.30.200.20:FF:000483">
    <property type="entry name" value="Putative receptor-like protein kinase"/>
    <property type="match status" value="1"/>
</dbReference>
<dbReference type="PROSITE" id="PS50011">
    <property type="entry name" value="PROTEIN_KINASE_DOM"/>
    <property type="match status" value="1"/>
</dbReference>
<dbReference type="FunFam" id="1.10.510.10:FF:000537">
    <property type="entry name" value="Putative receptor-like protein kinase"/>
    <property type="match status" value="1"/>
</dbReference>
<evidence type="ECO:0000313" key="15">
    <source>
        <dbReference type="Proteomes" id="UP001177140"/>
    </source>
</evidence>
<dbReference type="GO" id="GO:0004674">
    <property type="term" value="F:protein serine/threonine kinase activity"/>
    <property type="evidence" value="ECO:0007669"/>
    <property type="project" value="UniProtKB-KW"/>
</dbReference>
<keyword evidence="15" id="KW-1185">Reference proteome</keyword>
<dbReference type="InterPro" id="IPR017441">
    <property type="entry name" value="Protein_kinase_ATP_BS"/>
</dbReference>
<feature type="domain" description="Protein kinase" evidence="13">
    <location>
        <begin position="105"/>
        <end position="393"/>
    </location>
</feature>
<evidence type="ECO:0000256" key="10">
    <source>
        <dbReference type="PROSITE-ProRule" id="PRU10141"/>
    </source>
</evidence>
<evidence type="ECO:0000256" key="9">
    <source>
        <dbReference type="ARBA" id="ARBA00023136"/>
    </source>
</evidence>
<dbReference type="GO" id="GO:0005524">
    <property type="term" value="F:ATP binding"/>
    <property type="evidence" value="ECO:0007669"/>
    <property type="project" value="UniProtKB-UniRule"/>
</dbReference>
<name>A0AA41RRL7_PAPNU</name>
<dbReference type="PROSITE" id="PS00107">
    <property type="entry name" value="PROTEIN_KINASE_ATP"/>
    <property type="match status" value="1"/>
</dbReference>
<keyword evidence="7 10" id="KW-0067">ATP-binding</keyword>
<evidence type="ECO:0000256" key="5">
    <source>
        <dbReference type="ARBA" id="ARBA00022741"/>
    </source>
</evidence>
<gene>
    <name evidence="14" type="ORF">MKW94_019438</name>
</gene>
<keyword evidence="8 12" id="KW-1133">Transmembrane helix</keyword>
<keyword evidence="5 10" id="KW-0547">Nucleotide-binding</keyword>
<accession>A0AA41RRL7</accession>
<proteinExistence type="inferred from homology"/>
<dbReference type="Pfam" id="PF00069">
    <property type="entry name" value="Pkinase"/>
    <property type="match status" value="1"/>
</dbReference>
<organism evidence="14 15">
    <name type="scientific">Papaver nudicaule</name>
    <name type="common">Iceland poppy</name>
    <dbReference type="NCBI Taxonomy" id="74823"/>
    <lineage>
        <taxon>Eukaryota</taxon>
        <taxon>Viridiplantae</taxon>
        <taxon>Streptophyta</taxon>
        <taxon>Embryophyta</taxon>
        <taxon>Tracheophyta</taxon>
        <taxon>Spermatophyta</taxon>
        <taxon>Magnoliopsida</taxon>
        <taxon>Ranunculales</taxon>
        <taxon>Papaveraceae</taxon>
        <taxon>Papaveroideae</taxon>
        <taxon>Papaver</taxon>
    </lineage>
</organism>
<dbReference type="Gene3D" id="3.30.200.20">
    <property type="entry name" value="Phosphorylase Kinase, domain 1"/>
    <property type="match status" value="1"/>
</dbReference>
<evidence type="ECO:0000256" key="2">
    <source>
        <dbReference type="ARBA" id="ARBA00022679"/>
    </source>
</evidence>
<evidence type="ECO:0000256" key="1">
    <source>
        <dbReference type="ARBA" id="ARBA00004167"/>
    </source>
</evidence>
<comment type="subcellular location">
    <subcellularLocation>
        <location evidence="1">Membrane</location>
        <topology evidence="1">Single-pass membrane protein</topology>
    </subcellularLocation>
</comment>
<evidence type="ECO:0000256" key="11">
    <source>
        <dbReference type="RuleBase" id="RU000304"/>
    </source>
</evidence>
<dbReference type="SMART" id="SM00220">
    <property type="entry name" value="S_TKc"/>
    <property type="match status" value="1"/>
</dbReference>
<evidence type="ECO:0000256" key="12">
    <source>
        <dbReference type="SAM" id="Phobius"/>
    </source>
</evidence>
<feature type="transmembrane region" description="Helical" evidence="12">
    <location>
        <begin position="37"/>
        <end position="57"/>
    </location>
</feature>
<evidence type="ECO:0000256" key="7">
    <source>
        <dbReference type="ARBA" id="ARBA00022840"/>
    </source>
</evidence>
<dbReference type="EMBL" id="JAJJMA010046918">
    <property type="protein sequence ID" value="MCL7025567.1"/>
    <property type="molecule type" value="Genomic_DNA"/>
</dbReference>
<dbReference type="PANTHER" id="PTHR47974">
    <property type="entry name" value="OS07G0415500 PROTEIN"/>
    <property type="match status" value="1"/>
</dbReference>
<evidence type="ECO:0000259" key="13">
    <source>
        <dbReference type="PROSITE" id="PS50011"/>
    </source>
</evidence>
<dbReference type="PROSITE" id="PS00108">
    <property type="entry name" value="PROTEIN_KINASE_ST"/>
    <property type="match status" value="1"/>
</dbReference>
<keyword evidence="11" id="KW-0723">Serine/threonine-protein kinase</keyword>
<evidence type="ECO:0000256" key="3">
    <source>
        <dbReference type="ARBA" id="ARBA00022692"/>
    </source>
</evidence>
<dbReference type="Proteomes" id="UP001177140">
    <property type="component" value="Unassembled WGS sequence"/>
</dbReference>
<keyword evidence="9 12" id="KW-0472">Membrane</keyword>
<protein>
    <recommendedName>
        <fullName evidence="13">Protein kinase domain-containing protein</fullName>
    </recommendedName>
</protein>
<evidence type="ECO:0000256" key="6">
    <source>
        <dbReference type="ARBA" id="ARBA00022777"/>
    </source>
</evidence>
<dbReference type="AlphaFoldDB" id="A0AA41RRL7"/>
<dbReference type="InterPro" id="IPR008271">
    <property type="entry name" value="Ser/Thr_kinase_AS"/>
</dbReference>
<evidence type="ECO:0000313" key="14">
    <source>
        <dbReference type="EMBL" id="MCL7025567.1"/>
    </source>
</evidence>
<comment type="caution">
    <text evidence="14">The sequence shown here is derived from an EMBL/GenBank/DDBJ whole genome shotgun (WGS) entry which is preliminary data.</text>
</comment>
<dbReference type="InterPro" id="IPR011009">
    <property type="entry name" value="Kinase-like_dom_sf"/>
</dbReference>
<keyword evidence="3 12" id="KW-0812">Transmembrane</keyword>
<feature type="binding site" evidence="10">
    <location>
        <position position="133"/>
    </location>
    <ligand>
        <name>ATP</name>
        <dbReference type="ChEBI" id="CHEBI:30616"/>
    </ligand>
</feature>
<evidence type="ECO:0000256" key="4">
    <source>
        <dbReference type="ARBA" id="ARBA00022729"/>
    </source>
</evidence>
<keyword evidence="6" id="KW-0418">Kinase</keyword>
<dbReference type="GO" id="GO:0016020">
    <property type="term" value="C:membrane"/>
    <property type="evidence" value="ECO:0007669"/>
    <property type="project" value="UniProtKB-SubCell"/>
</dbReference>
<keyword evidence="4" id="KW-0732">Signal</keyword>
<dbReference type="Gene3D" id="1.10.510.10">
    <property type="entry name" value="Transferase(Phosphotransferase) domain 1"/>
    <property type="match status" value="1"/>
</dbReference>
<dbReference type="PANTHER" id="PTHR47974:SF9">
    <property type="entry name" value="RECEPTOR-LIKE SERINE_THREONINE-PROTEIN KINASE"/>
    <property type="match status" value="1"/>
</dbReference>
<keyword evidence="2" id="KW-0808">Transferase</keyword>
<comment type="similarity">
    <text evidence="11">Belongs to the protein kinase superfamily.</text>
</comment>
<sequence length="445" mass="50142">MEAAKKSKIIGGLVIITLLCLIITVRCLEGRSKSKSYFLLLGVCIVSIMLTMVWVYCQHGSARRMLEHRSILENSQQLHVEYSFLRKVAGVPLKFHYKDLEAATDNFEALIGRGASASVFKGILDDGTEIAVKRIERGVEQGDKEFLSEVAAIGSVQHVNLVRLLGYSSMPGSGSPRLLVYEYVHNKSLSDWIFPNPSKRNPKLLPWEVRYRVAIDVAKGLAYLHHDCRSRIVHLDVKPENILLDHNFRALVADFGLAKLMGKDESRIYTTLRGTRGYLAPEWLLQNGISEKSDIYSYGMVLFEIIGGRRNVQLQGQGKNSQWSYFPKIVVEKLKQGKLMEIVDPRLLTSEEGGSVDENELKTLVYVALWCVQEEHQLRPTMARVVDMLERRIKVETPPDTEMIIIDLLCIDQSEPTTVVARQMESEVPPQSGACSFAFTCLSGR</sequence>